<organism evidence="1">
    <name type="scientific">Siphoviridae sp. ctXmm2</name>
    <dbReference type="NCBI Taxonomy" id="2825546"/>
    <lineage>
        <taxon>Viruses</taxon>
        <taxon>Duplodnaviria</taxon>
        <taxon>Heunggongvirae</taxon>
        <taxon>Uroviricota</taxon>
        <taxon>Caudoviricetes</taxon>
    </lineage>
</organism>
<dbReference type="EMBL" id="BK015661">
    <property type="protein sequence ID" value="DAE18743.1"/>
    <property type="molecule type" value="Genomic_DNA"/>
</dbReference>
<evidence type="ECO:0000313" key="1">
    <source>
        <dbReference type="EMBL" id="DAE18743.1"/>
    </source>
</evidence>
<reference evidence="1" key="1">
    <citation type="journal article" date="2021" name="Proc. Natl. Acad. Sci. U.S.A.">
        <title>A Catalog of Tens of Thousands of Viruses from Human Metagenomes Reveals Hidden Associations with Chronic Diseases.</title>
        <authorList>
            <person name="Tisza M.J."/>
            <person name="Buck C.B."/>
        </authorList>
    </citation>
    <scope>NUCLEOTIDE SEQUENCE</scope>
    <source>
        <strain evidence="1">CtXmm2</strain>
    </source>
</reference>
<name>A0A8S5QHJ1_9CAUD</name>
<sequence length="158" mass="18442">MSVNTGKLARDAQLTILQKRDRKMQNIRPISQEKWGVTKHAFYQAYHFAMRYHEFRDILKYKTNTLGSQEINGMPRGNKTGDATQNLAIIRQQAAKNVEMIEQTAIEASGELYQYILKNVTEEGASFKYLTTVMNMPAGKDMFYDRRRKFYFLLSKKI</sequence>
<protein>
    <submittedName>
        <fullName evidence="1">Uncharacterized protein</fullName>
    </submittedName>
</protein>
<accession>A0A8S5QHJ1</accession>
<proteinExistence type="predicted"/>